<proteinExistence type="predicted"/>
<evidence type="ECO:0000313" key="1">
    <source>
        <dbReference type="EMBL" id="KAK3772255.1"/>
    </source>
</evidence>
<gene>
    <name evidence="1" type="ORF">RRG08_046840</name>
</gene>
<reference evidence="1" key="1">
    <citation type="journal article" date="2023" name="G3 (Bethesda)">
        <title>A reference genome for the long-term kleptoplast-retaining sea slug Elysia crispata morphotype clarki.</title>
        <authorList>
            <person name="Eastman K.E."/>
            <person name="Pendleton A.L."/>
            <person name="Shaikh M.A."/>
            <person name="Suttiyut T."/>
            <person name="Ogas R."/>
            <person name="Tomko P."/>
            <person name="Gavelis G."/>
            <person name="Widhalm J.R."/>
            <person name="Wisecaver J.H."/>
        </authorList>
    </citation>
    <scope>NUCLEOTIDE SEQUENCE</scope>
    <source>
        <strain evidence="1">ECLA1</strain>
    </source>
</reference>
<organism evidence="1 2">
    <name type="scientific">Elysia crispata</name>
    <name type="common">lettuce slug</name>
    <dbReference type="NCBI Taxonomy" id="231223"/>
    <lineage>
        <taxon>Eukaryota</taxon>
        <taxon>Metazoa</taxon>
        <taxon>Spiralia</taxon>
        <taxon>Lophotrochozoa</taxon>
        <taxon>Mollusca</taxon>
        <taxon>Gastropoda</taxon>
        <taxon>Heterobranchia</taxon>
        <taxon>Euthyneura</taxon>
        <taxon>Panpulmonata</taxon>
        <taxon>Sacoglossa</taxon>
        <taxon>Placobranchoidea</taxon>
        <taxon>Plakobranchidae</taxon>
        <taxon>Elysia</taxon>
    </lineage>
</organism>
<accession>A0AAE0ZN60</accession>
<protein>
    <submittedName>
        <fullName evidence="1">Uncharacterized protein</fullName>
    </submittedName>
</protein>
<sequence>MRLLSRAVENQQEHPVHYLSKLKTDPGHSLRKNLSTLTCPLKCYPNPFGLKLSMVTVMPAAQTMANRPPNLSRVQSVPESPLCVFNSPEAFQLKTVLQSELPVFLDRRHIDQAYPQVKLKPDGFKWADTSIVFATLMNEREISDIMTRQLSDFNVLPQQIAAARVCNTYITPRPTASHLTPTSNEKIGITPRVVLCEPLGSPEN</sequence>
<dbReference type="EMBL" id="JAWDGP010003645">
    <property type="protein sequence ID" value="KAK3772255.1"/>
    <property type="molecule type" value="Genomic_DNA"/>
</dbReference>
<dbReference type="Proteomes" id="UP001283361">
    <property type="component" value="Unassembled WGS sequence"/>
</dbReference>
<comment type="caution">
    <text evidence="1">The sequence shown here is derived from an EMBL/GenBank/DDBJ whole genome shotgun (WGS) entry which is preliminary data.</text>
</comment>
<evidence type="ECO:0000313" key="2">
    <source>
        <dbReference type="Proteomes" id="UP001283361"/>
    </source>
</evidence>
<dbReference type="AlphaFoldDB" id="A0AAE0ZN60"/>
<name>A0AAE0ZN60_9GAST</name>
<keyword evidence="2" id="KW-1185">Reference proteome</keyword>